<keyword evidence="3 5" id="KW-1133">Transmembrane helix</keyword>
<evidence type="ECO:0000256" key="1">
    <source>
        <dbReference type="ARBA" id="ARBA00004370"/>
    </source>
</evidence>
<feature type="transmembrane region" description="Helical" evidence="5">
    <location>
        <begin position="297"/>
        <end position="315"/>
    </location>
</feature>
<dbReference type="GO" id="GO:0005783">
    <property type="term" value="C:endoplasmic reticulum"/>
    <property type="evidence" value="ECO:0007669"/>
    <property type="project" value="TreeGrafter"/>
</dbReference>
<feature type="transmembrane region" description="Helical" evidence="5">
    <location>
        <begin position="152"/>
        <end position="171"/>
    </location>
</feature>
<sequence>MKKSLSDEGHPSVIADEKISHEGGATEVFVEKPQHDFHYKTLTWPFVSLLMIAEIVSNGMLSLPSSLAAVGIVPAIIIIAFLGAFGLFTAKLLVDFKLNHPNVHTMGDAGMIMGGPILREILSIGTVVFAICGTGSQLLSGQQALSSLSNNGLCAMYFLLIFAAATLVLAMPRTLDRLSWLGLLSVALITLAGTLAMIAAGINPTKGRTISATVSTDFYQAFLAITNPVFSYAGHFMFFVLISEMRKPEDAMKAAWCLQGFATVFYIIFAVVIYVYIGDTVQSPALFSLPPKWAKVTWGIALPNFLIAGGLYSHTAAKLVFVRFFRHSRHVYKHTVLGWTVWTVLCLVAVALAFILAISVPIFSYLIGISAALFASWYTYGIAGFFWLHDTVEFEGRIGLKRRPVMFIISILTIVAGAFICIAGTYVSIKLITVAYATHIVPFEFEAISACADDAFAPELYTLPISARPPTTWKQTAKSILFMVLWLFACLMVNGSQFVFLLPIRLLPFRAARRLYYEGIRWTKGCFGCLLILMCQWFAPTELRVTFETQGLGKFSKEEIERIVVKNVNGTVTLNLPTKFVLTANHQVYADWWYAWCLLYFIGPSGVHRHIFITLKKSLQWVPLAGWGMQFFNFIFLARSWASDRHHLASSLASLGKEARKEDRPFCFLLYPEGTLISKDTRPISKKFADKMGISDMKNTLLPRSTGLHYSLRSLAPRIPDLKLLDLTVVYPGIPPMGYGQGYYTLRSIFLDGVPPPAIHIHMRLFDVREDMPIGDLSASVLNADVSAKDAVEVDIPEEEKARFDLWLRNLWNEKDESITKYHETGNLNSLPEGSMTVDIPLKLRRKREVLDAFCFFFPAGIMYLLGKGRY</sequence>
<feature type="transmembrane region" description="Helical" evidence="5">
    <location>
        <begin position="522"/>
        <end position="539"/>
    </location>
</feature>
<dbReference type="CDD" id="cd07990">
    <property type="entry name" value="LPLAT_LCLAT1-like"/>
    <property type="match status" value="1"/>
</dbReference>
<feature type="transmembrane region" description="Helical" evidence="5">
    <location>
        <begin position="592"/>
        <end position="612"/>
    </location>
</feature>
<evidence type="ECO:0000256" key="4">
    <source>
        <dbReference type="ARBA" id="ARBA00023136"/>
    </source>
</evidence>
<organism evidence="7 8">
    <name type="scientific">Agaricus bisporus var. burnettii</name>
    <dbReference type="NCBI Taxonomy" id="192524"/>
    <lineage>
        <taxon>Eukaryota</taxon>
        <taxon>Fungi</taxon>
        <taxon>Dikarya</taxon>
        <taxon>Basidiomycota</taxon>
        <taxon>Agaricomycotina</taxon>
        <taxon>Agaricomycetes</taxon>
        <taxon>Agaricomycetidae</taxon>
        <taxon>Agaricales</taxon>
        <taxon>Agaricineae</taxon>
        <taxon>Agaricaceae</taxon>
        <taxon>Agaricus</taxon>
    </lineage>
</organism>
<dbReference type="GO" id="GO:0016020">
    <property type="term" value="C:membrane"/>
    <property type="evidence" value="ECO:0007669"/>
    <property type="project" value="UniProtKB-SubCell"/>
</dbReference>
<dbReference type="SMART" id="SM00563">
    <property type="entry name" value="PlsC"/>
    <property type="match status" value="1"/>
</dbReference>
<dbReference type="PANTHER" id="PTHR10983:SF16">
    <property type="entry name" value="LYSOCARDIOLIPIN ACYLTRANSFERASE 1"/>
    <property type="match status" value="1"/>
</dbReference>
<dbReference type="Pfam" id="PF01553">
    <property type="entry name" value="Acyltransferase"/>
    <property type="match status" value="1"/>
</dbReference>
<dbReference type="InterPro" id="IPR002123">
    <property type="entry name" value="Plipid/glycerol_acylTrfase"/>
</dbReference>
<evidence type="ECO:0000256" key="3">
    <source>
        <dbReference type="ARBA" id="ARBA00022989"/>
    </source>
</evidence>
<feature type="transmembrane region" description="Helical" evidence="5">
    <location>
        <begin position="362"/>
        <end position="387"/>
    </location>
</feature>
<evidence type="ECO:0000313" key="8">
    <source>
        <dbReference type="Proteomes" id="UP000629468"/>
    </source>
</evidence>
<reference evidence="7 8" key="1">
    <citation type="journal article" name="Sci. Rep.">
        <title>Telomere-to-telomere assembled and centromere annotated genomes of the two main subspecies of the button mushroom Agaricus bisporus reveal especially polymorphic chromosome ends.</title>
        <authorList>
            <person name="Sonnenberg A.S.M."/>
            <person name="Sedaghat-Telgerd N."/>
            <person name="Lavrijssen B."/>
            <person name="Ohm R.A."/>
            <person name="Hendrickx P.M."/>
            <person name="Scholtmeijer K."/>
            <person name="Baars J.J.P."/>
            <person name="van Peer A."/>
        </authorList>
    </citation>
    <scope>NUCLEOTIDE SEQUENCE [LARGE SCALE GENOMIC DNA]</scope>
    <source>
        <strain evidence="7 8">H119_p4</strain>
    </source>
</reference>
<feature type="transmembrane region" description="Helical" evidence="5">
    <location>
        <begin position="67"/>
        <end position="88"/>
    </location>
</feature>
<protein>
    <recommendedName>
        <fullName evidence="6">Phospholipid/glycerol acyltransferase domain-containing protein</fullName>
    </recommendedName>
</protein>
<feature type="transmembrane region" description="Helical" evidence="5">
    <location>
        <begin position="336"/>
        <end position="356"/>
    </location>
</feature>
<comment type="subcellular location">
    <subcellularLocation>
        <location evidence="1">Membrane</location>
    </subcellularLocation>
</comment>
<feature type="transmembrane region" description="Helical" evidence="5">
    <location>
        <begin position="121"/>
        <end position="140"/>
    </location>
</feature>
<dbReference type="GO" id="GO:0036149">
    <property type="term" value="P:phosphatidylinositol acyl-chain remodeling"/>
    <property type="evidence" value="ECO:0007669"/>
    <property type="project" value="TreeGrafter"/>
</dbReference>
<dbReference type="Proteomes" id="UP000629468">
    <property type="component" value="Unassembled WGS sequence"/>
</dbReference>
<evidence type="ECO:0000259" key="6">
    <source>
        <dbReference type="SMART" id="SM00563"/>
    </source>
</evidence>
<name>A0A8H7FB01_AGABI</name>
<accession>A0A8H7FB01</accession>
<dbReference type="Pfam" id="PF01490">
    <property type="entry name" value="Aa_trans"/>
    <property type="match status" value="1"/>
</dbReference>
<dbReference type="InterPro" id="IPR013057">
    <property type="entry name" value="AA_transpt_TM"/>
</dbReference>
<gene>
    <name evidence="7" type="ORF">Agabi119p4_648</name>
</gene>
<feature type="transmembrane region" description="Helical" evidence="5">
    <location>
        <begin position="850"/>
        <end position="867"/>
    </location>
</feature>
<dbReference type="AlphaFoldDB" id="A0A8H7FB01"/>
<keyword evidence="2 5" id="KW-0812">Transmembrane</keyword>
<keyword evidence="4 5" id="KW-0472">Membrane</keyword>
<evidence type="ECO:0000256" key="5">
    <source>
        <dbReference type="SAM" id="Phobius"/>
    </source>
</evidence>
<comment type="caution">
    <text evidence="7">The sequence shown here is derived from an EMBL/GenBank/DDBJ whole genome shotgun (WGS) entry which is preliminary data.</text>
</comment>
<evidence type="ECO:0000313" key="7">
    <source>
        <dbReference type="EMBL" id="KAF7784483.1"/>
    </source>
</evidence>
<feature type="domain" description="Phospholipid/glycerol acyltransferase" evidence="6">
    <location>
        <begin position="580"/>
        <end position="709"/>
    </location>
</feature>
<dbReference type="GO" id="GO:0016746">
    <property type="term" value="F:acyltransferase activity"/>
    <property type="evidence" value="ECO:0007669"/>
    <property type="project" value="InterPro"/>
</dbReference>
<feature type="transmembrane region" description="Helical" evidence="5">
    <location>
        <begin position="222"/>
        <end position="242"/>
    </location>
</feature>
<feature type="transmembrane region" description="Helical" evidence="5">
    <location>
        <begin position="407"/>
        <end position="429"/>
    </location>
</feature>
<proteinExistence type="predicted"/>
<evidence type="ECO:0000256" key="2">
    <source>
        <dbReference type="ARBA" id="ARBA00022692"/>
    </source>
</evidence>
<dbReference type="PANTHER" id="PTHR10983">
    <property type="entry name" value="1-ACYLGLYCEROL-3-PHOSPHATE ACYLTRANSFERASE-RELATED"/>
    <property type="match status" value="1"/>
</dbReference>
<feature type="transmembrane region" description="Helical" evidence="5">
    <location>
        <begin position="254"/>
        <end position="277"/>
    </location>
</feature>
<dbReference type="SUPFAM" id="SSF69593">
    <property type="entry name" value="Glycerol-3-phosphate (1)-acyltransferase"/>
    <property type="match status" value="1"/>
</dbReference>
<feature type="transmembrane region" description="Helical" evidence="5">
    <location>
        <begin position="178"/>
        <end position="202"/>
    </location>
</feature>
<feature type="transmembrane region" description="Helical" evidence="5">
    <location>
        <begin position="480"/>
        <end position="502"/>
    </location>
</feature>
<dbReference type="EMBL" id="JABXXO010000001">
    <property type="protein sequence ID" value="KAF7784483.1"/>
    <property type="molecule type" value="Genomic_DNA"/>
</dbReference>